<evidence type="ECO:0000256" key="7">
    <source>
        <dbReference type="PIRSR" id="PIRSR618044-1"/>
    </source>
</evidence>
<evidence type="ECO:0000313" key="15">
    <source>
        <dbReference type="Proteomes" id="UP001432128"/>
    </source>
</evidence>
<dbReference type="SUPFAM" id="SSF56601">
    <property type="entry name" value="beta-lactamase/transpeptidase-like"/>
    <property type="match status" value="1"/>
</dbReference>
<feature type="active site" evidence="7">
    <location>
        <position position="194"/>
    </location>
</feature>
<organism evidence="14 15">
    <name type="scientific">Williamsia herbipolensis</name>
    <dbReference type="NCBI Taxonomy" id="1603258"/>
    <lineage>
        <taxon>Bacteria</taxon>
        <taxon>Bacillati</taxon>
        <taxon>Actinomycetota</taxon>
        <taxon>Actinomycetes</taxon>
        <taxon>Mycobacteriales</taxon>
        <taxon>Nocardiaceae</taxon>
        <taxon>Williamsia</taxon>
    </lineage>
</organism>
<dbReference type="InterPro" id="IPR012338">
    <property type="entry name" value="Beta-lactam/transpept-like"/>
</dbReference>
<dbReference type="InterPro" id="IPR018044">
    <property type="entry name" value="Peptidase_S11"/>
</dbReference>
<feature type="signal peptide" evidence="12">
    <location>
        <begin position="1"/>
        <end position="34"/>
    </location>
</feature>
<feature type="active site" description="Acyl-ester intermediate" evidence="7">
    <location>
        <position position="139"/>
    </location>
</feature>
<evidence type="ECO:0000256" key="3">
    <source>
        <dbReference type="ARBA" id="ARBA00022801"/>
    </source>
</evidence>
<keyword evidence="4" id="KW-0133">Cell shape</keyword>
<protein>
    <submittedName>
        <fullName evidence="14">D-alanyl-D-alanine carboxypeptidase</fullName>
    </submittedName>
</protein>
<dbReference type="GO" id="GO:0071555">
    <property type="term" value="P:cell wall organization"/>
    <property type="evidence" value="ECO:0007669"/>
    <property type="project" value="UniProtKB-KW"/>
</dbReference>
<feature type="domain" description="Peptidase S11 D-alanyl-D-alanine carboxypeptidase A N-terminal" evidence="13">
    <location>
        <begin position="106"/>
        <end position="337"/>
    </location>
</feature>
<dbReference type="GO" id="GO:0008360">
    <property type="term" value="P:regulation of cell shape"/>
    <property type="evidence" value="ECO:0007669"/>
    <property type="project" value="UniProtKB-KW"/>
</dbReference>
<evidence type="ECO:0000256" key="5">
    <source>
        <dbReference type="ARBA" id="ARBA00022984"/>
    </source>
</evidence>
<sequence length="441" mass="45388">MPALRRSSRILAASVSAVAVVVACATFGAPAVSADPVVPTPTAGPPSTPDTERCPYRTSPAAAVDTSEVPPSGQAAPAPLPVPDPPVGGEKLGACGVVTAGNAASIPRGITSAGWLVADAGTGAVLAAKDPHGRYRPASTIKTLLALVALDELDLDTTVTGTRADYSMEGDSAGIGPDGRYTVRQLLQGLLMVSGNDCANALARELGGYEVAVGKMNEMAHRLGAEDTRAASPSGLDAPGMSTSPYDLALIFRAALKNSTFRDLISHVNAPFPGYPPLADVPNDKPHPGYMMQTQNRLLLDDYPGIIGGKTGYTDDARKTFVGAVERSGRTLIVVQMYGLNEVDDSYWDQAKGLLDLGFGIPTGESVGRLVDETTSDSSASDPSAGRASSGDGHSGAVAYPSSEDGASGSPWTDRLLFGGVGLVVILGLVYAALRVNRRSR</sequence>
<dbReference type="PANTHER" id="PTHR21581:SF33">
    <property type="entry name" value="D-ALANYL-D-ALANINE CARBOXYPEPTIDASE DACB"/>
    <property type="match status" value="1"/>
</dbReference>
<keyword evidence="11" id="KW-1133">Transmembrane helix</keyword>
<evidence type="ECO:0000256" key="2">
    <source>
        <dbReference type="ARBA" id="ARBA00022729"/>
    </source>
</evidence>
<dbReference type="GO" id="GO:0009002">
    <property type="term" value="F:serine-type D-Ala-D-Ala carboxypeptidase activity"/>
    <property type="evidence" value="ECO:0007669"/>
    <property type="project" value="InterPro"/>
</dbReference>
<evidence type="ECO:0000256" key="6">
    <source>
        <dbReference type="ARBA" id="ARBA00023316"/>
    </source>
</evidence>
<feature type="region of interest" description="Disordered" evidence="10">
    <location>
        <begin position="34"/>
        <end position="85"/>
    </location>
</feature>
<dbReference type="GO" id="GO:0009252">
    <property type="term" value="P:peptidoglycan biosynthetic process"/>
    <property type="evidence" value="ECO:0007669"/>
    <property type="project" value="UniProtKB-KW"/>
</dbReference>
<accession>A0AAU4K2F0</accession>
<evidence type="ECO:0000259" key="13">
    <source>
        <dbReference type="Pfam" id="PF00768"/>
    </source>
</evidence>
<comment type="similarity">
    <text evidence="1 9">Belongs to the peptidase S11 family.</text>
</comment>
<dbReference type="EMBL" id="CP108021">
    <property type="protein sequence ID" value="WUM20161.1"/>
    <property type="molecule type" value="Genomic_DNA"/>
</dbReference>
<evidence type="ECO:0000256" key="8">
    <source>
        <dbReference type="PIRSR" id="PIRSR618044-2"/>
    </source>
</evidence>
<feature type="region of interest" description="Disordered" evidence="10">
    <location>
        <begin position="372"/>
        <end position="407"/>
    </location>
</feature>
<keyword evidence="5" id="KW-0573">Peptidoglycan synthesis</keyword>
<dbReference type="KEGG" id="whr:OG579_21170"/>
<keyword evidence="15" id="KW-1185">Reference proteome</keyword>
<feature type="chain" id="PRO_5043895482" evidence="12">
    <location>
        <begin position="35"/>
        <end position="441"/>
    </location>
</feature>
<dbReference type="PANTHER" id="PTHR21581">
    <property type="entry name" value="D-ALANYL-D-ALANINE CARBOXYPEPTIDASE"/>
    <property type="match status" value="1"/>
</dbReference>
<feature type="transmembrane region" description="Helical" evidence="11">
    <location>
        <begin position="416"/>
        <end position="434"/>
    </location>
</feature>
<evidence type="ECO:0000256" key="12">
    <source>
        <dbReference type="SAM" id="SignalP"/>
    </source>
</evidence>
<keyword evidence="11" id="KW-0472">Membrane</keyword>
<evidence type="ECO:0000256" key="11">
    <source>
        <dbReference type="SAM" id="Phobius"/>
    </source>
</evidence>
<evidence type="ECO:0000313" key="14">
    <source>
        <dbReference type="EMBL" id="WUM20161.1"/>
    </source>
</evidence>
<proteinExistence type="inferred from homology"/>
<keyword evidence="14" id="KW-0645">Protease</keyword>
<feature type="compositionally biased region" description="Low complexity" evidence="10">
    <location>
        <begin position="376"/>
        <end position="392"/>
    </location>
</feature>
<feature type="active site" description="Proton acceptor" evidence="7">
    <location>
        <position position="142"/>
    </location>
</feature>
<dbReference type="PRINTS" id="PR00725">
    <property type="entry name" value="DADACBPTASE1"/>
</dbReference>
<feature type="compositionally biased region" description="Pro residues" evidence="10">
    <location>
        <begin position="38"/>
        <end position="48"/>
    </location>
</feature>
<evidence type="ECO:0000256" key="1">
    <source>
        <dbReference type="ARBA" id="ARBA00007164"/>
    </source>
</evidence>
<keyword evidence="14" id="KW-0121">Carboxypeptidase</keyword>
<dbReference type="Gene3D" id="3.40.710.10">
    <property type="entry name" value="DD-peptidase/beta-lactamase superfamily"/>
    <property type="match status" value="1"/>
</dbReference>
<feature type="binding site" evidence="8">
    <location>
        <position position="310"/>
    </location>
    <ligand>
        <name>substrate</name>
    </ligand>
</feature>
<keyword evidence="6" id="KW-0961">Cell wall biogenesis/degradation</keyword>
<dbReference type="GO" id="GO:0006508">
    <property type="term" value="P:proteolysis"/>
    <property type="evidence" value="ECO:0007669"/>
    <property type="project" value="InterPro"/>
</dbReference>
<evidence type="ECO:0000256" key="10">
    <source>
        <dbReference type="SAM" id="MobiDB-lite"/>
    </source>
</evidence>
<dbReference type="Pfam" id="PF00768">
    <property type="entry name" value="Peptidase_S11"/>
    <property type="match status" value="1"/>
</dbReference>
<dbReference type="InterPro" id="IPR001967">
    <property type="entry name" value="Peptidase_S11_N"/>
</dbReference>
<name>A0AAU4K2F0_9NOCA</name>
<keyword evidence="11" id="KW-0812">Transmembrane</keyword>
<dbReference type="PROSITE" id="PS51257">
    <property type="entry name" value="PROKAR_LIPOPROTEIN"/>
    <property type="match status" value="1"/>
</dbReference>
<gene>
    <name evidence="14" type="ORF">OG579_21170</name>
</gene>
<evidence type="ECO:0000256" key="4">
    <source>
        <dbReference type="ARBA" id="ARBA00022960"/>
    </source>
</evidence>
<evidence type="ECO:0000256" key="9">
    <source>
        <dbReference type="RuleBase" id="RU004016"/>
    </source>
</evidence>
<keyword evidence="3" id="KW-0378">Hydrolase</keyword>
<keyword evidence="2 12" id="KW-0732">Signal</keyword>
<dbReference type="Proteomes" id="UP001432128">
    <property type="component" value="Chromosome"/>
</dbReference>
<dbReference type="AlphaFoldDB" id="A0AAU4K2F0"/>
<reference evidence="14 15" key="1">
    <citation type="submission" date="2022-10" db="EMBL/GenBank/DDBJ databases">
        <title>The complete genomes of actinobacterial strains from the NBC collection.</title>
        <authorList>
            <person name="Joergensen T.S."/>
            <person name="Alvarez Arevalo M."/>
            <person name="Sterndorff E.B."/>
            <person name="Faurdal D."/>
            <person name="Vuksanovic O."/>
            <person name="Mourched A.-S."/>
            <person name="Charusanti P."/>
            <person name="Shaw S."/>
            <person name="Blin K."/>
            <person name="Weber T."/>
        </authorList>
    </citation>
    <scope>NUCLEOTIDE SEQUENCE [LARGE SCALE GENOMIC DNA]</scope>
    <source>
        <strain evidence="14 15">NBC_00319</strain>
    </source>
</reference>
<dbReference type="RefSeq" id="WP_328857553.1">
    <property type="nucleotide sequence ID" value="NZ_CP108021.1"/>
</dbReference>